<name>A0A4P7BZC7_9GAMM</name>
<dbReference type="CDD" id="cd00130">
    <property type="entry name" value="PAS"/>
    <property type="match status" value="1"/>
</dbReference>
<dbReference type="SMART" id="SM00086">
    <property type="entry name" value="PAC"/>
    <property type="match status" value="1"/>
</dbReference>
<dbReference type="NCBIfam" id="TIGR00254">
    <property type="entry name" value="GGDEF"/>
    <property type="match status" value="1"/>
</dbReference>
<dbReference type="InterPro" id="IPR000014">
    <property type="entry name" value="PAS"/>
</dbReference>
<feature type="domain" description="PAC" evidence="2">
    <location>
        <begin position="83"/>
        <end position="136"/>
    </location>
</feature>
<dbReference type="InterPro" id="IPR000160">
    <property type="entry name" value="GGDEF_dom"/>
</dbReference>
<dbReference type="PROSITE" id="PS50887">
    <property type="entry name" value="GGDEF"/>
    <property type="match status" value="1"/>
</dbReference>
<dbReference type="PROSITE" id="PS50113">
    <property type="entry name" value="PAC"/>
    <property type="match status" value="1"/>
</dbReference>
<dbReference type="InterPro" id="IPR013655">
    <property type="entry name" value="PAS_fold_3"/>
</dbReference>
<dbReference type="Gene3D" id="3.30.450.20">
    <property type="entry name" value="PAS domain"/>
    <property type="match status" value="1"/>
</dbReference>
<dbReference type="EMBL" id="CP038033">
    <property type="protein sequence ID" value="QBQ54629.1"/>
    <property type="molecule type" value="Genomic_DNA"/>
</dbReference>
<feature type="domain" description="PAS" evidence="1">
    <location>
        <begin position="4"/>
        <end position="80"/>
    </location>
</feature>
<dbReference type="OrthoDB" id="5623169at2"/>
<dbReference type="PANTHER" id="PTHR46663:SF2">
    <property type="entry name" value="GGDEF DOMAIN-CONTAINING PROTEIN"/>
    <property type="match status" value="1"/>
</dbReference>
<dbReference type="PROSITE" id="PS50112">
    <property type="entry name" value="PAS"/>
    <property type="match status" value="1"/>
</dbReference>
<dbReference type="InterPro" id="IPR029787">
    <property type="entry name" value="Nucleotide_cyclase"/>
</dbReference>
<dbReference type="Gene3D" id="3.30.70.270">
    <property type="match status" value="2"/>
</dbReference>
<evidence type="ECO:0000313" key="4">
    <source>
        <dbReference type="EMBL" id="QBQ54629.1"/>
    </source>
</evidence>
<dbReference type="InterPro" id="IPR035965">
    <property type="entry name" value="PAS-like_dom_sf"/>
</dbReference>
<dbReference type="PANTHER" id="PTHR46663">
    <property type="entry name" value="DIGUANYLATE CYCLASE DGCT-RELATED"/>
    <property type="match status" value="1"/>
</dbReference>
<organism evidence="4 5">
    <name type="scientific">Nitrosococcus wardiae</name>
    <dbReference type="NCBI Taxonomy" id="1814290"/>
    <lineage>
        <taxon>Bacteria</taxon>
        <taxon>Pseudomonadati</taxon>
        <taxon>Pseudomonadota</taxon>
        <taxon>Gammaproteobacteria</taxon>
        <taxon>Chromatiales</taxon>
        <taxon>Chromatiaceae</taxon>
        <taxon>Nitrosococcus</taxon>
    </lineage>
</organism>
<dbReference type="NCBIfam" id="TIGR00229">
    <property type="entry name" value="sensory_box"/>
    <property type="match status" value="1"/>
</dbReference>
<dbReference type="SUPFAM" id="SSF55785">
    <property type="entry name" value="PYP-like sensor domain (PAS domain)"/>
    <property type="match status" value="1"/>
</dbReference>
<protein>
    <submittedName>
        <fullName evidence="4">Diguanylate cyclase</fullName>
    </submittedName>
</protein>
<evidence type="ECO:0000259" key="3">
    <source>
        <dbReference type="PROSITE" id="PS50887"/>
    </source>
</evidence>
<dbReference type="KEGG" id="nwr:E3U44_08980"/>
<dbReference type="AlphaFoldDB" id="A0A4P7BZC7"/>
<proteinExistence type="predicted"/>
<dbReference type="Pfam" id="PF08447">
    <property type="entry name" value="PAS_3"/>
    <property type="match status" value="1"/>
</dbReference>
<dbReference type="RefSeq" id="WP_134357826.1">
    <property type="nucleotide sequence ID" value="NZ_CP038033.1"/>
</dbReference>
<reference evidence="4 5" key="1">
    <citation type="submission" date="2019-03" db="EMBL/GenBank/DDBJ databases">
        <title>The genome sequence of Nitrosococcus wardiae strain D1FHST reveals the archetypal metabolic capacity of ammonia-oxidizing Gammaproteobacteria.</title>
        <authorList>
            <person name="Wang L."/>
            <person name="Lim C.K."/>
            <person name="Hanson T.E."/>
            <person name="Dang H."/>
            <person name="Klotz M.G."/>
        </authorList>
    </citation>
    <scope>NUCLEOTIDE SEQUENCE [LARGE SCALE GENOMIC DNA]</scope>
    <source>
        <strain evidence="4 5">D1FHS</strain>
    </source>
</reference>
<dbReference type="CDD" id="cd01949">
    <property type="entry name" value="GGDEF"/>
    <property type="match status" value="1"/>
</dbReference>
<dbReference type="Proteomes" id="UP000294325">
    <property type="component" value="Chromosome"/>
</dbReference>
<evidence type="ECO:0000259" key="1">
    <source>
        <dbReference type="PROSITE" id="PS50112"/>
    </source>
</evidence>
<dbReference type="SUPFAM" id="SSF55073">
    <property type="entry name" value="Nucleotide cyclase"/>
    <property type="match status" value="1"/>
</dbReference>
<dbReference type="Pfam" id="PF00990">
    <property type="entry name" value="GGDEF"/>
    <property type="match status" value="1"/>
</dbReference>
<evidence type="ECO:0000313" key="5">
    <source>
        <dbReference type="Proteomes" id="UP000294325"/>
    </source>
</evidence>
<sequence length="318" mass="36514">MRDSEVRFQSIASHLPGYIFRRVRTAENCFKYEYISGSVHTLFGLEPQALITNPSLWWRLLPPEDQKVFTEALERSAQELSPLDQEYRIQLANGQIRWMRSMAHPYLHLRNENEVYWDGVGLDVTTQKYTESQLNYLAYHHSLTNLPNRKLFEDRLQQAVAQAQRGNHAFALHYLDLDDFKAINDTQGHHLGDALLKVVGERLRRKVRQSDTVARLGGDEFAVIQGDLSQPFHLEGKTLHVSVSDGIALYPELAEAAPSRAVLEVDGGELLKWADIALYEAKQAGRDTFCFYRQGMELPTQRRVTLREALHQAFPRGR</sequence>
<keyword evidence="5" id="KW-1185">Reference proteome</keyword>
<accession>A0A4P7BZC7</accession>
<dbReference type="InterPro" id="IPR043128">
    <property type="entry name" value="Rev_trsase/Diguanyl_cyclase"/>
</dbReference>
<dbReference type="InterPro" id="IPR001610">
    <property type="entry name" value="PAC"/>
</dbReference>
<evidence type="ECO:0000259" key="2">
    <source>
        <dbReference type="PROSITE" id="PS50113"/>
    </source>
</evidence>
<dbReference type="InterPro" id="IPR052163">
    <property type="entry name" value="DGC-Regulatory_Protein"/>
</dbReference>
<dbReference type="InterPro" id="IPR000700">
    <property type="entry name" value="PAS-assoc_C"/>
</dbReference>
<dbReference type="SMART" id="SM00267">
    <property type="entry name" value="GGDEF"/>
    <property type="match status" value="1"/>
</dbReference>
<gene>
    <name evidence="4" type="ORF">E3U44_08980</name>
</gene>
<feature type="domain" description="GGDEF" evidence="3">
    <location>
        <begin position="168"/>
        <end position="294"/>
    </location>
</feature>